<dbReference type="RefSeq" id="WP_193436561.1">
    <property type="nucleotide sequence ID" value="NZ_CP063144.1"/>
</dbReference>
<dbReference type="OrthoDB" id="376006at2157"/>
<reference evidence="1 2" key="1">
    <citation type="submission" date="2020-10" db="EMBL/GenBank/DDBJ databases">
        <title>Complete genome sequence of Thermosphaera aggregans strain 3507.</title>
        <authorList>
            <person name="Zayulina K.S."/>
            <person name="Elcheninov A.G."/>
            <person name="Toshchakov S.V."/>
            <person name="Kublanov I.V."/>
            <person name="Kochetkova T.V."/>
        </authorList>
    </citation>
    <scope>NUCLEOTIDE SEQUENCE [LARGE SCALE GENOMIC DNA]</scope>
    <source>
        <strain evidence="1 2">3507</strain>
    </source>
</reference>
<evidence type="ECO:0008006" key="3">
    <source>
        <dbReference type="Google" id="ProtNLM"/>
    </source>
</evidence>
<keyword evidence="2" id="KW-1185">Reference proteome</keyword>
<evidence type="ECO:0000313" key="2">
    <source>
        <dbReference type="Proteomes" id="UP000593766"/>
    </source>
</evidence>
<proteinExistence type="predicted"/>
<gene>
    <name evidence="1" type="ORF">IMZ38_02200</name>
</gene>
<dbReference type="EMBL" id="CP063144">
    <property type="protein sequence ID" value="QOR94764.1"/>
    <property type="molecule type" value="Genomic_DNA"/>
</dbReference>
<dbReference type="AlphaFoldDB" id="A0A7M1UUN6"/>
<organism evidence="1 2">
    <name type="scientific">Thermosphaera chiliense</name>
    <dbReference type="NCBI Taxonomy" id="3402707"/>
    <lineage>
        <taxon>Archaea</taxon>
        <taxon>Thermoproteota</taxon>
        <taxon>Thermoprotei</taxon>
        <taxon>Desulfurococcales</taxon>
        <taxon>Desulfurococcaceae</taxon>
        <taxon>Thermosphaera</taxon>
    </lineage>
</organism>
<evidence type="ECO:0000313" key="1">
    <source>
        <dbReference type="EMBL" id="QOR94764.1"/>
    </source>
</evidence>
<dbReference type="Proteomes" id="UP000593766">
    <property type="component" value="Chromosome"/>
</dbReference>
<dbReference type="KEGG" id="tcs:IMZ38_02200"/>
<sequence length="348" mass="38795">MSKILSRNRLFSGKVVKSLLLLLTVVSILVFATSAFYLAESYRLQPYITYKNSYKTADINSQPYYSVLVKPSLIYDYATVVTYSTVYLSLAEKVDYVFNLSWAVYNNTAKGPVSSITYSVEPALLITTSTWSKSFAITPEILETGEGVVVKGSFNISELEGLVDAIDKEVRVSSWRFDANTTLSLRIHAAYSTGVNASYELKPFIALSINKIYNLLEISTGGLTSSYGEEVKKTIENTMTLPLGFSVRVSTVRSVATISTLTTGLLAAVMGYTSLRSYGVFKTQGGKKFKRRIVKARVDEYRFKTVIVESAEDFDALARRVDAPVIYSEQDRKYYLVIGDIAYVYQES</sequence>
<protein>
    <recommendedName>
        <fullName evidence="3">DUF5305 domain-containing protein</fullName>
    </recommendedName>
</protein>
<name>A0A7M1UUN6_9CREN</name>
<dbReference type="GeneID" id="59454192"/>
<accession>A0A7M1UUN6</accession>